<evidence type="ECO:0000256" key="1">
    <source>
        <dbReference type="ARBA" id="ARBA00001668"/>
    </source>
</evidence>
<dbReference type="InterPro" id="IPR012319">
    <property type="entry name" value="FPG_cat"/>
</dbReference>
<evidence type="ECO:0000256" key="9">
    <source>
        <dbReference type="ARBA" id="ARBA00023295"/>
    </source>
</evidence>
<accession>A0A1M5U8C1</accession>
<dbReference type="GO" id="GO:0034039">
    <property type="term" value="F:8-oxo-7,8-dihydroguanine DNA N-glycosylase activity"/>
    <property type="evidence" value="ECO:0007669"/>
    <property type="project" value="TreeGrafter"/>
</dbReference>
<protein>
    <submittedName>
        <fullName evidence="11">Formamidopyrimidine-DNA glycosylase</fullName>
    </submittedName>
</protein>
<feature type="domain" description="Formamidopyrimidine-DNA glycosylase H2TH DNA-binding" evidence="10">
    <location>
        <begin position="134"/>
        <end position="227"/>
    </location>
</feature>
<dbReference type="PANTHER" id="PTHR22993:SF9">
    <property type="entry name" value="FORMAMIDOPYRIMIDINE-DNA GLYCOSYLASE"/>
    <property type="match status" value="1"/>
</dbReference>
<dbReference type="SUPFAM" id="SSF57716">
    <property type="entry name" value="Glucocorticoid receptor-like (DNA-binding domain)"/>
    <property type="match status" value="1"/>
</dbReference>
<dbReference type="Proteomes" id="UP000183995">
    <property type="component" value="Unassembled WGS sequence"/>
</dbReference>
<dbReference type="SUPFAM" id="SSF81624">
    <property type="entry name" value="N-terminal domain of MutM-like DNA repair proteins"/>
    <property type="match status" value="1"/>
</dbReference>
<dbReference type="Gene3D" id="3.20.190.10">
    <property type="entry name" value="MutM-like, N-terminal"/>
    <property type="match status" value="1"/>
</dbReference>
<dbReference type="GO" id="GO:0003906">
    <property type="term" value="F:DNA-(apurinic or apyrimidinic site) endonuclease activity"/>
    <property type="evidence" value="ECO:0007669"/>
    <property type="project" value="InterPro"/>
</dbReference>
<dbReference type="GO" id="GO:0008270">
    <property type="term" value="F:zinc ion binding"/>
    <property type="evidence" value="ECO:0007669"/>
    <property type="project" value="InterPro"/>
</dbReference>
<dbReference type="EMBL" id="FQXV01000001">
    <property type="protein sequence ID" value="SHH59199.1"/>
    <property type="molecule type" value="Genomic_DNA"/>
</dbReference>
<proteinExistence type="inferred from homology"/>
<keyword evidence="12" id="KW-1185">Reference proteome</keyword>
<dbReference type="SUPFAM" id="SSF46946">
    <property type="entry name" value="S13-like H2TH domain"/>
    <property type="match status" value="1"/>
</dbReference>
<evidence type="ECO:0000256" key="5">
    <source>
        <dbReference type="ARBA" id="ARBA00023125"/>
    </source>
</evidence>
<keyword evidence="6" id="KW-0234">DNA repair</keyword>
<evidence type="ECO:0000313" key="11">
    <source>
        <dbReference type="EMBL" id="SHH59199.1"/>
    </source>
</evidence>
<evidence type="ECO:0000313" key="12">
    <source>
        <dbReference type="Proteomes" id="UP000183995"/>
    </source>
</evidence>
<dbReference type="InterPro" id="IPR010979">
    <property type="entry name" value="Ribosomal_uS13-like_H2TH"/>
</dbReference>
<reference evidence="11 12" key="1">
    <citation type="submission" date="2016-11" db="EMBL/GenBank/DDBJ databases">
        <authorList>
            <person name="Jaros S."/>
            <person name="Januszkiewicz K."/>
            <person name="Wedrychowicz H."/>
        </authorList>
    </citation>
    <scope>NUCLEOTIDE SEQUENCE [LARGE SCALE GENOMIC DNA]</scope>
    <source>
        <strain evidence="11 12">DSM 10068</strain>
    </source>
</reference>
<dbReference type="GO" id="GO:0016829">
    <property type="term" value="F:lyase activity"/>
    <property type="evidence" value="ECO:0007669"/>
    <property type="project" value="UniProtKB-KW"/>
</dbReference>
<comment type="catalytic activity">
    <reaction evidence="1">
        <text>Hydrolysis of DNA containing ring-opened 7-methylguanine residues, releasing 2,6-diamino-4-hydroxy-5-(N-methyl)formamidopyrimidine.</text>
        <dbReference type="EC" id="3.2.2.23"/>
    </reaction>
</comment>
<evidence type="ECO:0000256" key="6">
    <source>
        <dbReference type="ARBA" id="ARBA00023204"/>
    </source>
</evidence>
<organism evidence="11 12">
    <name type="scientific">Sporobacter termitidis DSM 10068</name>
    <dbReference type="NCBI Taxonomy" id="1123282"/>
    <lineage>
        <taxon>Bacteria</taxon>
        <taxon>Bacillati</taxon>
        <taxon>Bacillota</taxon>
        <taxon>Clostridia</taxon>
        <taxon>Eubacteriales</taxon>
        <taxon>Oscillospiraceae</taxon>
        <taxon>Sporobacter</taxon>
    </lineage>
</organism>
<evidence type="ECO:0000256" key="7">
    <source>
        <dbReference type="ARBA" id="ARBA00023239"/>
    </source>
</evidence>
<keyword evidence="5" id="KW-0238">DNA-binding</keyword>
<dbReference type="GO" id="GO:0003684">
    <property type="term" value="F:damaged DNA binding"/>
    <property type="evidence" value="ECO:0007669"/>
    <property type="project" value="InterPro"/>
</dbReference>
<evidence type="ECO:0000259" key="10">
    <source>
        <dbReference type="SMART" id="SM01232"/>
    </source>
</evidence>
<evidence type="ECO:0000256" key="3">
    <source>
        <dbReference type="ARBA" id="ARBA00022763"/>
    </source>
</evidence>
<dbReference type="InterPro" id="IPR035937">
    <property type="entry name" value="FPG_N"/>
</dbReference>
<keyword evidence="8" id="KW-0511">Multifunctional enzyme</keyword>
<gene>
    <name evidence="11" type="ORF">SAMN02745823_00401</name>
</gene>
<dbReference type="PANTHER" id="PTHR22993">
    <property type="entry name" value="FORMAMIDOPYRIMIDINE-DNA GLYCOSYLASE"/>
    <property type="match status" value="1"/>
</dbReference>
<keyword evidence="7" id="KW-0456">Lyase</keyword>
<evidence type="ECO:0000256" key="8">
    <source>
        <dbReference type="ARBA" id="ARBA00023268"/>
    </source>
</evidence>
<name>A0A1M5U8C1_9FIRM</name>
<dbReference type="Pfam" id="PF01149">
    <property type="entry name" value="Fapy_DNA_glyco"/>
    <property type="match status" value="1"/>
</dbReference>
<dbReference type="Gene3D" id="1.10.8.50">
    <property type="match status" value="1"/>
</dbReference>
<dbReference type="RefSeq" id="WP_341444099.1">
    <property type="nucleotide sequence ID" value="NZ_FQXV01000001.1"/>
</dbReference>
<dbReference type="GO" id="GO:0006284">
    <property type="term" value="P:base-excision repair"/>
    <property type="evidence" value="ECO:0007669"/>
    <property type="project" value="InterPro"/>
</dbReference>
<keyword evidence="3" id="KW-0227">DNA damage</keyword>
<dbReference type="AlphaFoldDB" id="A0A1M5U8C1"/>
<keyword evidence="9" id="KW-0326">Glycosidase</keyword>
<evidence type="ECO:0000256" key="4">
    <source>
        <dbReference type="ARBA" id="ARBA00022801"/>
    </source>
</evidence>
<dbReference type="InterPro" id="IPR015886">
    <property type="entry name" value="H2TH_FPG"/>
</dbReference>
<keyword evidence="4" id="KW-0378">Hydrolase</keyword>
<dbReference type="SMART" id="SM01232">
    <property type="entry name" value="H2TH"/>
    <property type="match status" value="1"/>
</dbReference>
<dbReference type="STRING" id="1123282.SAMN02745823_00401"/>
<sequence>MMLEFPETSTIAGQINNNIVGKRIRRVFPPTKAHKFCWYAGDPSDYDTKMSGSILQAAEGFGSYVDMAFDNGLRLCFNDGVNARFTNHTEAPKNYQLLIEFDDDAVLVFTVAMYGGIILHDSAYDNEYYLKSRTAISPLSDKFEPYYRKLLWESKPTLSAKAFLATEQRFPGIGNGVLQDILFTAGIHPKRKIGSFSDSDRDRLLSCIKSVLNDMTVQGGRDTEKDLFGQPGGYQTKLSKNTLASDCPQCSGPFVKEAYLGGAVYYCPSCQPLEVV</sequence>
<evidence type="ECO:0000256" key="2">
    <source>
        <dbReference type="ARBA" id="ARBA00009409"/>
    </source>
</evidence>
<comment type="similarity">
    <text evidence="2">Belongs to the FPG family.</text>
</comment>